<evidence type="ECO:0000313" key="1">
    <source>
        <dbReference type="EMBL" id="KAK4007213.1"/>
    </source>
</evidence>
<accession>A0ABQ9Z2U6</accession>
<evidence type="ECO:0000313" key="2">
    <source>
        <dbReference type="Proteomes" id="UP001234178"/>
    </source>
</evidence>
<organism evidence="1 2">
    <name type="scientific">Daphnia magna</name>
    <dbReference type="NCBI Taxonomy" id="35525"/>
    <lineage>
        <taxon>Eukaryota</taxon>
        <taxon>Metazoa</taxon>
        <taxon>Ecdysozoa</taxon>
        <taxon>Arthropoda</taxon>
        <taxon>Crustacea</taxon>
        <taxon>Branchiopoda</taxon>
        <taxon>Diplostraca</taxon>
        <taxon>Cladocera</taxon>
        <taxon>Anomopoda</taxon>
        <taxon>Daphniidae</taxon>
        <taxon>Daphnia</taxon>
    </lineage>
</organism>
<keyword evidence="2" id="KW-1185">Reference proteome</keyword>
<name>A0ABQ9Z2U6_9CRUS</name>
<protein>
    <submittedName>
        <fullName evidence="1">Uncharacterized protein</fullName>
    </submittedName>
</protein>
<comment type="caution">
    <text evidence="1">The sequence shown here is derived from an EMBL/GenBank/DDBJ whole genome shotgun (WGS) entry which is preliminary data.</text>
</comment>
<sequence>MATRRYRCKNETASLKHSSSAVVYSARKKNNVGCIITEEQLVENAAIQLFDLSQYSNTLKVIGQEAKDRYISKLVNCPCTIGSTFWSSGPEI</sequence>
<dbReference type="Proteomes" id="UP001234178">
    <property type="component" value="Unassembled WGS sequence"/>
</dbReference>
<gene>
    <name evidence="1" type="ORF">OUZ56_012373</name>
</gene>
<proteinExistence type="predicted"/>
<dbReference type="EMBL" id="JAOYFB010000002">
    <property type="protein sequence ID" value="KAK4007213.1"/>
    <property type="molecule type" value="Genomic_DNA"/>
</dbReference>
<reference evidence="1 2" key="1">
    <citation type="journal article" date="2023" name="Nucleic Acids Res.">
        <title>The hologenome of Daphnia magna reveals possible DNA methylation and microbiome-mediated evolution of the host genome.</title>
        <authorList>
            <person name="Chaturvedi A."/>
            <person name="Li X."/>
            <person name="Dhandapani V."/>
            <person name="Marshall H."/>
            <person name="Kissane S."/>
            <person name="Cuenca-Cambronero M."/>
            <person name="Asole G."/>
            <person name="Calvet F."/>
            <person name="Ruiz-Romero M."/>
            <person name="Marangio P."/>
            <person name="Guigo R."/>
            <person name="Rago D."/>
            <person name="Mirbahai L."/>
            <person name="Eastwood N."/>
            <person name="Colbourne J.K."/>
            <person name="Zhou J."/>
            <person name="Mallon E."/>
            <person name="Orsini L."/>
        </authorList>
    </citation>
    <scope>NUCLEOTIDE SEQUENCE [LARGE SCALE GENOMIC DNA]</scope>
    <source>
        <strain evidence="1">LRV0_1</strain>
    </source>
</reference>